<evidence type="ECO:0000256" key="1">
    <source>
        <dbReference type="SAM" id="MobiDB-lite"/>
    </source>
</evidence>
<feature type="region of interest" description="Disordered" evidence="1">
    <location>
        <begin position="11"/>
        <end position="49"/>
    </location>
</feature>
<evidence type="ECO:0000313" key="3">
    <source>
        <dbReference type="EMBL" id="KAK3336669.1"/>
    </source>
</evidence>
<keyword evidence="2" id="KW-1133">Transmembrane helix</keyword>
<evidence type="ECO:0000313" key="4">
    <source>
        <dbReference type="Proteomes" id="UP001286456"/>
    </source>
</evidence>
<dbReference type="PANTHER" id="PTHR39466">
    <property type="entry name" value="RGS DOMAIN-CONTAINING PROTEIN"/>
    <property type="match status" value="1"/>
</dbReference>
<dbReference type="PANTHER" id="PTHR39466:SF1">
    <property type="entry name" value="RGS DOMAIN-CONTAINING PROTEIN"/>
    <property type="match status" value="1"/>
</dbReference>
<comment type="caution">
    <text evidence="3">The sequence shown here is derived from an EMBL/GenBank/DDBJ whole genome shotgun (WGS) entry which is preliminary data.</text>
</comment>
<evidence type="ECO:0000256" key="2">
    <source>
        <dbReference type="SAM" id="Phobius"/>
    </source>
</evidence>
<feature type="transmembrane region" description="Helical" evidence="2">
    <location>
        <begin position="426"/>
        <end position="448"/>
    </location>
</feature>
<keyword evidence="2" id="KW-0812">Transmembrane</keyword>
<dbReference type="InterPro" id="IPR044926">
    <property type="entry name" value="RGS_subdomain_2"/>
</dbReference>
<feature type="transmembrane region" description="Helical" evidence="2">
    <location>
        <begin position="325"/>
        <end position="344"/>
    </location>
</feature>
<dbReference type="SUPFAM" id="SSF48097">
    <property type="entry name" value="Regulator of G-protein signaling, RGS"/>
    <property type="match status" value="1"/>
</dbReference>
<proteinExistence type="predicted"/>
<sequence length="454" mass="51139">MGLLPLNYRRPSYVKKGRPNDDLSKSQTSINSGSDNADKPARSLKPVRSANTLGIPPALSFDKIIDGGTCPPCTTRDFMNYLIYVERSAENLQFFLWHREYVKRFEQADTPDIALAPEWTQTMEDEAVMRIQKDHAENLRRDPKSSIAAEMFQGTDFEKNSQIRKGSVSDSNPFSTPPETPGEREDYSDYVASNATSYRIQANEAFSSAGLKAPFTIQPFRREIERVIATYIMDGAPRQLNISDREQKAVLQALAYTTHPTAFRIISKQVESELRRQAHPNFIRWSICNGNSARVFFARVLGVGLIIGGLVLAQVLTLSRAARGYRALAAIVFVLGIATLIAAYKGMCVVLHGMHHRHVRPWELFMTDEEDVDDTGKRSFDSFGSSNSYEEEPWVVRYKKRNIIRKIFDREVWIQEPALRQIQDTIFVQSMLCAVVGAAILTGVFLAVPGGDLF</sequence>
<evidence type="ECO:0008006" key="5">
    <source>
        <dbReference type="Google" id="ProtNLM"/>
    </source>
</evidence>
<reference evidence="3" key="1">
    <citation type="journal article" date="2023" name="Mol. Phylogenet. Evol.">
        <title>Genome-scale phylogeny and comparative genomics of the fungal order Sordariales.</title>
        <authorList>
            <person name="Hensen N."/>
            <person name="Bonometti L."/>
            <person name="Westerberg I."/>
            <person name="Brannstrom I.O."/>
            <person name="Guillou S."/>
            <person name="Cros-Aarteil S."/>
            <person name="Calhoun S."/>
            <person name="Haridas S."/>
            <person name="Kuo A."/>
            <person name="Mondo S."/>
            <person name="Pangilinan J."/>
            <person name="Riley R."/>
            <person name="LaButti K."/>
            <person name="Andreopoulos B."/>
            <person name="Lipzen A."/>
            <person name="Chen C."/>
            <person name="Yan M."/>
            <person name="Daum C."/>
            <person name="Ng V."/>
            <person name="Clum A."/>
            <person name="Steindorff A."/>
            <person name="Ohm R.A."/>
            <person name="Martin F."/>
            <person name="Silar P."/>
            <person name="Natvig D.O."/>
            <person name="Lalanne C."/>
            <person name="Gautier V."/>
            <person name="Ament-Velasquez S.L."/>
            <person name="Kruys A."/>
            <person name="Hutchinson M.I."/>
            <person name="Powell A.J."/>
            <person name="Barry K."/>
            <person name="Miller A.N."/>
            <person name="Grigoriev I.V."/>
            <person name="Debuchy R."/>
            <person name="Gladieux P."/>
            <person name="Hiltunen Thoren M."/>
            <person name="Johannesson H."/>
        </authorList>
    </citation>
    <scope>NUCLEOTIDE SEQUENCE</scope>
    <source>
        <strain evidence="3">SMH4131-1</strain>
    </source>
</reference>
<dbReference type="EMBL" id="JAUEPO010000001">
    <property type="protein sequence ID" value="KAK3336669.1"/>
    <property type="molecule type" value="Genomic_DNA"/>
</dbReference>
<feature type="compositionally biased region" description="Polar residues" evidence="1">
    <location>
        <begin position="25"/>
        <end position="35"/>
    </location>
</feature>
<gene>
    <name evidence="3" type="ORF">B0T19DRAFT_46423</name>
</gene>
<dbReference type="Gene3D" id="1.10.167.10">
    <property type="entry name" value="Regulator of G-protein Signalling 4, domain 2"/>
    <property type="match status" value="1"/>
</dbReference>
<protein>
    <recommendedName>
        <fullName evidence="5">RGS domain-containing protein</fullName>
    </recommendedName>
</protein>
<dbReference type="AlphaFoldDB" id="A0AAE0J4D2"/>
<name>A0AAE0J4D2_9PEZI</name>
<organism evidence="3 4">
    <name type="scientific">Cercophora scortea</name>
    <dbReference type="NCBI Taxonomy" id="314031"/>
    <lineage>
        <taxon>Eukaryota</taxon>
        <taxon>Fungi</taxon>
        <taxon>Dikarya</taxon>
        <taxon>Ascomycota</taxon>
        <taxon>Pezizomycotina</taxon>
        <taxon>Sordariomycetes</taxon>
        <taxon>Sordariomycetidae</taxon>
        <taxon>Sordariales</taxon>
        <taxon>Lasiosphaeriaceae</taxon>
        <taxon>Cercophora</taxon>
    </lineage>
</organism>
<reference evidence="3" key="2">
    <citation type="submission" date="2023-06" db="EMBL/GenBank/DDBJ databases">
        <authorList>
            <consortium name="Lawrence Berkeley National Laboratory"/>
            <person name="Haridas S."/>
            <person name="Hensen N."/>
            <person name="Bonometti L."/>
            <person name="Westerberg I."/>
            <person name="Brannstrom I.O."/>
            <person name="Guillou S."/>
            <person name="Cros-Aarteil S."/>
            <person name="Calhoun S."/>
            <person name="Kuo A."/>
            <person name="Mondo S."/>
            <person name="Pangilinan J."/>
            <person name="Riley R."/>
            <person name="Labutti K."/>
            <person name="Andreopoulos B."/>
            <person name="Lipzen A."/>
            <person name="Chen C."/>
            <person name="Yanf M."/>
            <person name="Daum C."/>
            <person name="Ng V."/>
            <person name="Clum A."/>
            <person name="Steindorff A."/>
            <person name="Ohm R."/>
            <person name="Martin F."/>
            <person name="Silar P."/>
            <person name="Natvig D."/>
            <person name="Lalanne C."/>
            <person name="Gautier V."/>
            <person name="Ament-Velasquez S.L."/>
            <person name="Kruys A."/>
            <person name="Hutchinson M.I."/>
            <person name="Powell A.J."/>
            <person name="Barry K."/>
            <person name="Miller A.N."/>
            <person name="Grigoriev I.V."/>
            <person name="Debuchy R."/>
            <person name="Gladieux P."/>
            <person name="Thoren M.H."/>
            <person name="Johannesson H."/>
        </authorList>
    </citation>
    <scope>NUCLEOTIDE SEQUENCE</scope>
    <source>
        <strain evidence="3">SMH4131-1</strain>
    </source>
</reference>
<accession>A0AAE0J4D2</accession>
<keyword evidence="4" id="KW-1185">Reference proteome</keyword>
<dbReference type="Proteomes" id="UP001286456">
    <property type="component" value="Unassembled WGS sequence"/>
</dbReference>
<keyword evidence="2" id="KW-0472">Membrane</keyword>
<dbReference type="InterPro" id="IPR036305">
    <property type="entry name" value="RGS_sf"/>
</dbReference>
<feature type="transmembrane region" description="Helical" evidence="2">
    <location>
        <begin position="296"/>
        <end position="318"/>
    </location>
</feature>
<feature type="region of interest" description="Disordered" evidence="1">
    <location>
        <begin position="159"/>
        <end position="186"/>
    </location>
</feature>